<evidence type="ECO:0000313" key="7">
    <source>
        <dbReference type="EMBL" id="SFZ82886.1"/>
    </source>
</evidence>
<evidence type="ECO:0000313" key="5">
    <source>
        <dbReference type="EMBL" id="SFZ82154.1"/>
    </source>
</evidence>
<protein>
    <submittedName>
        <fullName evidence="3">Transposase, IS630/ISSod10 family, OrfA</fullName>
    </submittedName>
</protein>
<evidence type="ECO:0000313" key="9">
    <source>
        <dbReference type="Proteomes" id="UP000231564"/>
    </source>
</evidence>
<dbReference type="Proteomes" id="UP000231564">
    <property type="component" value="Chromosome MARIT"/>
</dbReference>
<dbReference type="EMBL" id="LT634361">
    <property type="protein sequence ID" value="SFZ81892.1"/>
    <property type="molecule type" value="Genomic_DNA"/>
</dbReference>
<evidence type="ECO:0000259" key="1">
    <source>
        <dbReference type="Pfam" id="PF13518"/>
    </source>
</evidence>
<dbReference type="EMBL" id="LT634361">
    <property type="protein sequence ID" value="SFZ82886.1"/>
    <property type="molecule type" value="Genomic_DNA"/>
</dbReference>
<dbReference type="SUPFAM" id="SSF46689">
    <property type="entry name" value="Homeodomain-like"/>
    <property type="match status" value="1"/>
</dbReference>
<accession>A0A2H1E7M9</accession>
<gene>
    <name evidence="3" type="ORF">MARIT_0598</name>
    <name evidence="4" type="ORF">MARIT_1333</name>
    <name evidence="5" type="ORF">MARIT_1467</name>
    <name evidence="6" type="ORF">MARIT_1597</name>
    <name evidence="7" type="ORF">MARIT_1800</name>
    <name evidence="8" type="ORF">MARIT_2170</name>
</gene>
<dbReference type="EMBL" id="LT634361">
    <property type="protein sequence ID" value="SFZ82154.1"/>
    <property type="molecule type" value="Genomic_DNA"/>
</dbReference>
<dbReference type="GeneID" id="47723649"/>
<feature type="domain" description="Winged helix-turn helix" evidence="2">
    <location>
        <begin position="111"/>
        <end position="163"/>
    </location>
</feature>
<dbReference type="STRING" id="1349785.GCA_000509405_00031"/>
<organism evidence="3 9">
    <name type="scientific">Tenacibaculum maritimum NCIMB 2154</name>
    <dbReference type="NCBI Taxonomy" id="1349785"/>
    <lineage>
        <taxon>Bacteria</taxon>
        <taxon>Pseudomonadati</taxon>
        <taxon>Bacteroidota</taxon>
        <taxon>Flavobacteriia</taxon>
        <taxon>Flavobacteriales</taxon>
        <taxon>Flavobacteriaceae</taxon>
        <taxon>Tenacibaculum</taxon>
    </lineage>
</organism>
<dbReference type="KEGG" id="tmar:MARIT_0598"/>
<keyword evidence="9" id="KW-1185">Reference proteome</keyword>
<feature type="domain" description="Insertion element IS150 protein InsJ-like helix-turn-helix" evidence="1">
    <location>
        <begin position="30"/>
        <end position="81"/>
    </location>
</feature>
<evidence type="ECO:0000313" key="8">
    <source>
        <dbReference type="EMBL" id="SFZ83663.1"/>
    </source>
</evidence>
<evidence type="ECO:0000313" key="6">
    <source>
        <dbReference type="EMBL" id="SFZ82455.1"/>
    </source>
</evidence>
<evidence type="ECO:0000259" key="2">
    <source>
        <dbReference type="Pfam" id="PF13592"/>
    </source>
</evidence>
<dbReference type="InterPro" id="IPR055247">
    <property type="entry name" value="InsJ-like_HTH"/>
</dbReference>
<name>A0A2H1E7M9_9FLAO</name>
<dbReference type="EMBL" id="LT634361">
    <property type="protein sequence ID" value="SFZ80482.1"/>
    <property type="molecule type" value="Genomic_DNA"/>
</dbReference>
<dbReference type="InterPro" id="IPR009057">
    <property type="entry name" value="Homeodomain-like_sf"/>
</dbReference>
<evidence type="ECO:0000313" key="3">
    <source>
        <dbReference type="EMBL" id="SFZ80482.1"/>
    </source>
</evidence>
<dbReference type="KEGG" id="tmar:MARIT_1467"/>
<reference evidence="3 9" key="1">
    <citation type="submission" date="2016-11" db="EMBL/GenBank/DDBJ databases">
        <authorList>
            <person name="Jaros S."/>
            <person name="Januszkiewicz K."/>
            <person name="Wedrychowicz H."/>
        </authorList>
    </citation>
    <scope>NUCLEOTIDE SEQUENCE [LARGE SCALE GENOMIC DNA]</scope>
    <source>
        <strain evidence="3">NCIMB 2154T</strain>
    </source>
</reference>
<dbReference type="RefSeq" id="WP_024742594.1">
    <property type="nucleotide sequence ID" value="NZ_BAUG01000135.1"/>
</dbReference>
<dbReference type="KEGG" id="tmar:MARIT_1800"/>
<dbReference type="KEGG" id="tmar:MARIT_1597"/>
<dbReference type="KEGG" id="tmar:MARIT_2170"/>
<dbReference type="EMBL" id="LT634361">
    <property type="protein sequence ID" value="SFZ83663.1"/>
    <property type="molecule type" value="Genomic_DNA"/>
</dbReference>
<evidence type="ECO:0000313" key="4">
    <source>
        <dbReference type="EMBL" id="SFZ81892.1"/>
    </source>
</evidence>
<dbReference type="InterPro" id="IPR025959">
    <property type="entry name" value="Winged_HTH_dom"/>
</dbReference>
<dbReference type="AlphaFoldDB" id="A0A2H1E7M9"/>
<dbReference type="EMBL" id="LT634361">
    <property type="protein sequence ID" value="SFZ82455.1"/>
    <property type="molecule type" value="Genomic_DNA"/>
</dbReference>
<proteinExistence type="predicted"/>
<dbReference type="KEGG" id="tmar:MARIT_1333"/>
<dbReference type="OrthoDB" id="677437at2"/>
<dbReference type="Pfam" id="PF13518">
    <property type="entry name" value="HTH_28"/>
    <property type="match status" value="1"/>
</dbReference>
<dbReference type="Pfam" id="PF13592">
    <property type="entry name" value="HTH_33"/>
    <property type="match status" value="1"/>
</dbReference>
<sequence>MGRLTQIRIREDLDTLESYKQKVTNFKSSQKLKVLFLISSGGYKTLGPIASILSINYSTLHRWLKIYREKGIDYYLSPDKRNRSSKIITPAIHKELQNLLNQERVQFNGYKDVQKWLEVNHGVKIEYQWLWKYLKTKLGTTLKVPRKSNVKKDKDASAEFFKTS</sequence>